<evidence type="ECO:0000313" key="4">
    <source>
        <dbReference type="EMBL" id="SFH37922.1"/>
    </source>
</evidence>
<dbReference type="EMBL" id="FOPU01000009">
    <property type="protein sequence ID" value="SFH37922.1"/>
    <property type="molecule type" value="Genomic_DNA"/>
</dbReference>
<dbReference type="Proteomes" id="UP000183635">
    <property type="component" value="Unassembled WGS sequence"/>
</dbReference>
<feature type="domain" description="p-hydroxybenzoic acid efflux pump subunit AaeA-like beta-barrel" evidence="3">
    <location>
        <begin position="231"/>
        <end position="324"/>
    </location>
</feature>
<feature type="transmembrane region" description="Helical" evidence="1">
    <location>
        <begin position="5"/>
        <end position="23"/>
    </location>
</feature>
<dbReference type="PANTHER" id="PTHR30386:SF24">
    <property type="entry name" value="MULTIDRUG RESISTANCE EFFLUX PUMP"/>
    <property type="match status" value="1"/>
</dbReference>
<keyword evidence="1" id="KW-0472">Membrane</keyword>
<accession>A0A1I2ZJA6</accession>
<keyword evidence="1" id="KW-1133">Transmembrane helix</keyword>
<dbReference type="PANTHER" id="PTHR30386">
    <property type="entry name" value="MEMBRANE FUSION SUBUNIT OF EMRAB-TOLC MULTIDRUG EFFLUX PUMP"/>
    <property type="match status" value="1"/>
</dbReference>
<keyword evidence="5" id="KW-1185">Reference proteome</keyword>
<feature type="domain" description="Multidrug resistance protein MdtA-like barrel-sandwich hybrid" evidence="2">
    <location>
        <begin position="40"/>
        <end position="226"/>
    </location>
</feature>
<dbReference type="SUPFAM" id="SSF111369">
    <property type="entry name" value="HlyD-like secretion proteins"/>
    <property type="match status" value="2"/>
</dbReference>
<dbReference type="GO" id="GO:0055085">
    <property type="term" value="P:transmembrane transport"/>
    <property type="evidence" value="ECO:0007669"/>
    <property type="project" value="InterPro"/>
</dbReference>
<dbReference type="InterPro" id="IPR050739">
    <property type="entry name" value="MFP"/>
</dbReference>
<dbReference type="Pfam" id="PF25917">
    <property type="entry name" value="BSH_RND"/>
    <property type="match status" value="1"/>
</dbReference>
<dbReference type="Gene3D" id="1.10.287.470">
    <property type="entry name" value="Helix hairpin bin"/>
    <property type="match status" value="2"/>
</dbReference>
<dbReference type="RefSeq" id="WP_074966834.1">
    <property type="nucleotide sequence ID" value="NZ_CBCRYP010000009.1"/>
</dbReference>
<dbReference type="InterPro" id="IPR058625">
    <property type="entry name" value="MdtA-like_BSH"/>
</dbReference>
<reference evidence="4 5" key="1">
    <citation type="submission" date="2016-10" db="EMBL/GenBank/DDBJ databases">
        <authorList>
            <person name="de Groot N.N."/>
        </authorList>
    </citation>
    <scope>NUCLEOTIDE SEQUENCE [LARGE SCALE GENOMIC DNA]</scope>
    <source>
        <strain evidence="4 5">DSM 8537</strain>
    </source>
</reference>
<dbReference type="Gene3D" id="2.40.30.170">
    <property type="match status" value="1"/>
</dbReference>
<evidence type="ECO:0000313" key="5">
    <source>
        <dbReference type="Proteomes" id="UP000183635"/>
    </source>
</evidence>
<dbReference type="OrthoDB" id="9811754at2"/>
<organism evidence="4 5">
    <name type="scientific">Paracoccus aminovorans</name>
    <dbReference type="NCBI Taxonomy" id="34004"/>
    <lineage>
        <taxon>Bacteria</taxon>
        <taxon>Pseudomonadati</taxon>
        <taxon>Pseudomonadota</taxon>
        <taxon>Alphaproteobacteria</taxon>
        <taxon>Rhodobacterales</taxon>
        <taxon>Paracoccaceae</taxon>
        <taxon>Paracoccus</taxon>
    </lineage>
</organism>
<dbReference type="STRING" id="34004.SAMN04488021_10915"/>
<dbReference type="InterPro" id="IPR058634">
    <property type="entry name" value="AaeA-lik-b-barrel"/>
</dbReference>
<proteinExistence type="predicted"/>
<dbReference type="AlphaFoldDB" id="A0A1I2ZJA6"/>
<evidence type="ECO:0000259" key="2">
    <source>
        <dbReference type="Pfam" id="PF25917"/>
    </source>
</evidence>
<keyword evidence="1" id="KW-0812">Transmembrane</keyword>
<sequence length="330" mass="34309">MNRKLVVIGALAIAAGAGMWFWWQHSARYPSTDDAYLTANIVTVAPQVGGRVVQVDVAENQHVAAGAALFTIDDTELRAQVAAAQAQLDIAMQGSGASHAGVAQAEAQLASARASRSNAQLSYDRQAALFAKGDVAKAARDQAQTALDQAVAGVAAAEAALKAAQDQFGQGGSDNASVRAAQAALDQAKLALGYSRVAAPATGWVSNISLRPGQVVSAGQALFSLVEDQGWWVQANFKETDLDRIRPGQPATIRIDMYPGVKLKGHVQSIGAGSGASFSLLPPENASGNWVKVTQRFPVRVVLDERPADPAFQLRTGASTTVTVDTVGGP</sequence>
<evidence type="ECO:0000256" key="1">
    <source>
        <dbReference type="SAM" id="Phobius"/>
    </source>
</evidence>
<name>A0A1I2ZJA6_9RHOB</name>
<evidence type="ECO:0000259" key="3">
    <source>
        <dbReference type="Pfam" id="PF25963"/>
    </source>
</evidence>
<dbReference type="Pfam" id="PF25963">
    <property type="entry name" value="Beta-barrel_AAEA"/>
    <property type="match status" value="1"/>
</dbReference>
<protein>
    <submittedName>
        <fullName evidence="4">Membrane fusion protein, multidrug efflux system</fullName>
    </submittedName>
</protein>
<gene>
    <name evidence="4" type="ORF">SAMN04488021_10915</name>
</gene>
<dbReference type="Gene3D" id="2.40.50.100">
    <property type="match status" value="1"/>
</dbReference>